<organism evidence="2 3">
    <name type="scientific">Pontivivens insulae</name>
    <dbReference type="NCBI Taxonomy" id="1639689"/>
    <lineage>
        <taxon>Bacteria</taxon>
        <taxon>Pseudomonadati</taxon>
        <taxon>Pseudomonadota</taxon>
        <taxon>Alphaproteobacteria</taxon>
        <taxon>Rhodobacterales</taxon>
        <taxon>Paracoccaceae</taxon>
        <taxon>Pontivivens</taxon>
    </lineage>
</organism>
<protein>
    <submittedName>
        <fullName evidence="2">Uncharacterized protein</fullName>
    </submittedName>
</protein>
<gene>
    <name evidence="2" type="ORF">POI8812_01362</name>
</gene>
<dbReference type="RefSeq" id="WP_108781784.1">
    <property type="nucleotide sequence ID" value="NZ_OMKW01000002.1"/>
</dbReference>
<evidence type="ECO:0000313" key="2">
    <source>
        <dbReference type="EMBL" id="SPF29057.1"/>
    </source>
</evidence>
<dbReference type="AlphaFoldDB" id="A0A2R8AA04"/>
<accession>A0A2R8AA04</accession>
<evidence type="ECO:0000256" key="1">
    <source>
        <dbReference type="SAM" id="Phobius"/>
    </source>
</evidence>
<keyword evidence="3" id="KW-1185">Reference proteome</keyword>
<proteinExistence type="predicted"/>
<keyword evidence="1" id="KW-1133">Transmembrane helix</keyword>
<feature type="transmembrane region" description="Helical" evidence="1">
    <location>
        <begin position="22"/>
        <end position="41"/>
    </location>
</feature>
<dbReference type="EMBL" id="OMKW01000002">
    <property type="protein sequence ID" value="SPF29057.1"/>
    <property type="molecule type" value="Genomic_DNA"/>
</dbReference>
<keyword evidence="1" id="KW-0472">Membrane</keyword>
<sequence length="156" mass="17173">MLYLLPFVALGLLYLVIKRREVRIGIAIVGAFGLVVLIALAGRDLLYPSTPPPLEPGQVEITDLELTPGVRTTTLTGRAFNLSDDQSIYELEMELTLSDCTDAGCVIIGQERGTTVQRIPPGQLRDVRFTYLFNDLPAVQGTLEWSADVTALRARR</sequence>
<evidence type="ECO:0000313" key="3">
    <source>
        <dbReference type="Proteomes" id="UP000244932"/>
    </source>
</evidence>
<reference evidence="2 3" key="1">
    <citation type="submission" date="2018-03" db="EMBL/GenBank/DDBJ databases">
        <authorList>
            <person name="Keele B.F."/>
        </authorList>
    </citation>
    <scope>NUCLEOTIDE SEQUENCE [LARGE SCALE GENOMIC DNA]</scope>
    <source>
        <strain evidence="2 3">CeCT 8812</strain>
    </source>
</reference>
<dbReference type="OrthoDB" id="8280350at2"/>
<dbReference type="Proteomes" id="UP000244932">
    <property type="component" value="Unassembled WGS sequence"/>
</dbReference>
<name>A0A2R8AA04_9RHOB</name>
<keyword evidence="1" id="KW-0812">Transmembrane</keyword>